<evidence type="ECO:0000313" key="5">
    <source>
        <dbReference type="EMBL" id="GAA5112707.1"/>
    </source>
</evidence>
<dbReference type="PROSITE" id="PS50932">
    <property type="entry name" value="HTH_LACI_2"/>
    <property type="match status" value="1"/>
</dbReference>
<dbReference type="CDD" id="cd01575">
    <property type="entry name" value="PBP1_GntR"/>
    <property type="match status" value="1"/>
</dbReference>
<name>A0ABP9NA02_9GAMM</name>
<dbReference type="InterPro" id="IPR000843">
    <property type="entry name" value="HTH_LacI"/>
</dbReference>
<dbReference type="RefSeq" id="WP_345491718.1">
    <property type="nucleotide sequence ID" value="NZ_BAABHY010000005.1"/>
</dbReference>
<dbReference type="Proteomes" id="UP001500171">
    <property type="component" value="Unassembled WGS sequence"/>
</dbReference>
<evidence type="ECO:0000259" key="4">
    <source>
        <dbReference type="PROSITE" id="PS50932"/>
    </source>
</evidence>
<dbReference type="Pfam" id="PF13377">
    <property type="entry name" value="Peripla_BP_3"/>
    <property type="match status" value="1"/>
</dbReference>
<keyword evidence="3" id="KW-0804">Transcription</keyword>
<dbReference type="SMART" id="SM00354">
    <property type="entry name" value="HTH_LACI"/>
    <property type="match status" value="1"/>
</dbReference>
<dbReference type="CDD" id="cd01392">
    <property type="entry name" value="HTH_LacI"/>
    <property type="match status" value="1"/>
</dbReference>
<dbReference type="Gene3D" id="1.10.260.40">
    <property type="entry name" value="lambda repressor-like DNA-binding domains"/>
    <property type="match status" value="1"/>
</dbReference>
<protein>
    <submittedName>
        <fullName evidence="5">Gluconate operon transcriptional repressor GntR</fullName>
    </submittedName>
</protein>
<dbReference type="InterPro" id="IPR028082">
    <property type="entry name" value="Peripla_BP_I"/>
</dbReference>
<feature type="domain" description="HTH lacI-type" evidence="4">
    <location>
        <begin position="7"/>
        <end position="61"/>
    </location>
</feature>
<gene>
    <name evidence="5" type="primary">gntR</name>
    <name evidence="5" type="ORF">GCM10023211_19740</name>
</gene>
<dbReference type="SUPFAM" id="SSF53822">
    <property type="entry name" value="Periplasmic binding protein-like I"/>
    <property type="match status" value="1"/>
</dbReference>
<evidence type="ECO:0000256" key="1">
    <source>
        <dbReference type="ARBA" id="ARBA00023015"/>
    </source>
</evidence>
<keyword evidence="6" id="KW-1185">Reference proteome</keyword>
<evidence type="ECO:0000313" key="6">
    <source>
        <dbReference type="Proteomes" id="UP001500171"/>
    </source>
</evidence>
<evidence type="ECO:0000256" key="2">
    <source>
        <dbReference type="ARBA" id="ARBA00023125"/>
    </source>
</evidence>
<dbReference type="PROSITE" id="PS00356">
    <property type="entry name" value="HTH_LACI_1"/>
    <property type="match status" value="1"/>
</dbReference>
<keyword evidence="1" id="KW-0805">Transcription regulation</keyword>
<sequence>MTKKRRSGLIEIANLAGVSKMTVSRFLRDASLVSEPLQHKIKAVIDELGYIPNKAPDMLSNAKSHAIGVVLPSLTNQVFADVLKGIEMITDAHGYQTMIAHTGYSADKEEMRLRSLLSYNVDGVILTERSHNAATLKMLEIADIPVVEIMDSVTPCIDMAVGIDNFAVTKTMIKRMIKKGRKHTAYFSARQDDRSIIRQKAYEEAMLEAGLKPHTVATKEASSYSLGAKLLQRALSEYPQIDGVFSTNDDLALGVLFECQRLNINVPKQLAIVGFHGHDVGQAISPQLASILTPRIEIGKTAAELLLKRLTGEDVEHKMVELPVQYLDGESL</sequence>
<dbReference type="Pfam" id="PF00356">
    <property type="entry name" value="LacI"/>
    <property type="match status" value="1"/>
</dbReference>
<dbReference type="SUPFAM" id="SSF47413">
    <property type="entry name" value="lambda repressor-like DNA-binding domains"/>
    <property type="match status" value="1"/>
</dbReference>
<dbReference type="PANTHER" id="PTHR30146:SF2">
    <property type="entry name" value="HTH-TYPE TRANSCRIPTIONAL REGULATOR GNTR"/>
    <property type="match status" value="1"/>
</dbReference>
<dbReference type="EMBL" id="BAABHY010000005">
    <property type="protein sequence ID" value="GAA5112707.1"/>
    <property type="molecule type" value="Genomic_DNA"/>
</dbReference>
<dbReference type="NCBIfam" id="NF011563">
    <property type="entry name" value="PRK14987.1"/>
    <property type="match status" value="1"/>
</dbReference>
<organism evidence="5 6">
    <name type="scientific">Orbus sasakiae</name>
    <dbReference type="NCBI Taxonomy" id="1078475"/>
    <lineage>
        <taxon>Bacteria</taxon>
        <taxon>Pseudomonadati</taxon>
        <taxon>Pseudomonadota</taxon>
        <taxon>Gammaproteobacteria</taxon>
        <taxon>Orbales</taxon>
        <taxon>Orbaceae</taxon>
        <taxon>Orbus</taxon>
    </lineage>
</organism>
<reference evidence="6" key="1">
    <citation type="journal article" date="2019" name="Int. J. Syst. Evol. Microbiol.">
        <title>The Global Catalogue of Microorganisms (GCM) 10K type strain sequencing project: providing services to taxonomists for standard genome sequencing and annotation.</title>
        <authorList>
            <consortium name="The Broad Institute Genomics Platform"/>
            <consortium name="The Broad Institute Genome Sequencing Center for Infectious Disease"/>
            <person name="Wu L."/>
            <person name="Ma J."/>
        </authorList>
    </citation>
    <scope>NUCLEOTIDE SEQUENCE [LARGE SCALE GENOMIC DNA]</scope>
    <source>
        <strain evidence="6">JCM 18050</strain>
    </source>
</reference>
<dbReference type="PANTHER" id="PTHR30146">
    <property type="entry name" value="LACI-RELATED TRANSCRIPTIONAL REPRESSOR"/>
    <property type="match status" value="1"/>
</dbReference>
<dbReference type="InterPro" id="IPR010982">
    <property type="entry name" value="Lambda_DNA-bd_dom_sf"/>
</dbReference>
<comment type="caution">
    <text evidence="5">The sequence shown here is derived from an EMBL/GenBank/DDBJ whole genome shotgun (WGS) entry which is preliminary data.</text>
</comment>
<proteinExistence type="predicted"/>
<keyword evidence="2" id="KW-0238">DNA-binding</keyword>
<accession>A0ABP9NA02</accession>
<evidence type="ECO:0000256" key="3">
    <source>
        <dbReference type="ARBA" id="ARBA00023163"/>
    </source>
</evidence>
<dbReference type="InterPro" id="IPR046335">
    <property type="entry name" value="LacI/GalR-like_sensor"/>
</dbReference>
<dbReference type="Gene3D" id="3.40.50.2300">
    <property type="match status" value="2"/>
</dbReference>